<accession>A0A841GV78</accession>
<evidence type="ECO:0000313" key="2">
    <source>
        <dbReference type="EMBL" id="MBB6069153.1"/>
    </source>
</evidence>
<gene>
    <name evidence="2" type="ORF">HNQ61_000768</name>
</gene>
<name>A0A841GV78_9BACT</name>
<organism evidence="2 3">
    <name type="scientific">Longimicrobium terrae</name>
    <dbReference type="NCBI Taxonomy" id="1639882"/>
    <lineage>
        <taxon>Bacteria</taxon>
        <taxon>Pseudomonadati</taxon>
        <taxon>Gemmatimonadota</taxon>
        <taxon>Longimicrobiia</taxon>
        <taxon>Longimicrobiales</taxon>
        <taxon>Longimicrobiaceae</taxon>
        <taxon>Longimicrobium</taxon>
    </lineage>
</organism>
<proteinExistence type="predicted"/>
<keyword evidence="1" id="KW-0472">Membrane</keyword>
<dbReference type="EMBL" id="JACHIA010000002">
    <property type="protein sequence ID" value="MBB6069153.1"/>
    <property type="molecule type" value="Genomic_DNA"/>
</dbReference>
<reference evidence="2 3" key="1">
    <citation type="submission" date="2020-08" db="EMBL/GenBank/DDBJ databases">
        <title>Genomic Encyclopedia of Type Strains, Phase IV (KMG-IV): sequencing the most valuable type-strain genomes for metagenomic binning, comparative biology and taxonomic classification.</title>
        <authorList>
            <person name="Goeker M."/>
        </authorList>
    </citation>
    <scope>NUCLEOTIDE SEQUENCE [LARGE SCALE GENOMIC DNA]</scope>
    <source>
        <strain evidence="2 3">DSM 29007</strain>
    </source>
</reference>
<keyword evidence="3" id="KW-1185">Reference proteome</keyword>
<keyword evidence="1" id="KW-1133">Transmembrane helix</keyword>
<feature type="transmembrane region" description="Helical" evidence="1">
    <location>
        <begin position="6"/>
        <end position="28"/>
    </location>
</feature>
<dbReference type="AlphaFoldDB" id="A0A841GV78"/>
<dbReference type="Proteomes" id="UP000582837">
    <property type="component" value="Unassembled WGS sequence"/>
</dbReference>
<sequence>MAVRVRSAGCMFSIVASIVLTIVLNVLLRACSSGY</sequence>
<evidence type="ECO:0000256" key="1">
    <source>
        <dbReference type="SAM" id="Phobius"/>
    </source>
</evidence>
<keyword evidence="1" id="KW-0812">Transmembrane</keyword>
<evidence type="ECO:0000313" key="3">
    <source>
        <dbReference type="Proteomes" id="UP000582837"/>
    </source>
</evidence>
<comment type="caution">
    <text evidence="2">The sequence shown here is derived from an EMBL/GenBank/DDBJ whole genome shotgun (WGS) entry which is preliminary data.</text>
</comment>
<protein>
    <submittedName>
        <fullName evidence="2">Uncharacterized protein</fullName>
    </submittedName>
</protein>